<evidence type="ECO:0000256" key="1">
    <source>
        <dbReference type="ARBA" id="ARBA00004651"/>
    </source>
</evidence>
<keyword evidence="6 9" id="KW-1133">Transmembrane helix</keyword>
<dbReference type="Pfam" id="PF13231">
    <property type="entry name" value="PMT_2"/>
    <property type="match status" value="1"/>
</dbReference>
<feature type="domain" description="Glycosyltransferase RgtA/B/C/D-like" evidence="10">
    <location>
        <begin position="131"/>
        <end position="291"/>
    </location>
</feature>
<feature type="transmembrane region" description="Helical" evidence="9">
    <location>
        <begin position="184"/>
        <end position="204"/>
    </location>
</feature>
<keyword evidence="5 9" id="KW-0812">Transmembrane</keyword>
<comment type="subcellular location">
    <subcellularLocation>
        <location evidence="1">Cell membrane</location>
        <topology evidence="1">Multi-pass membrane protein</topology>
    </subcellularLocation>
</comment>
<gene>
    <name evidence="11" type="ORF">B7C62_26735</name>
</gene>
<dbReference type="EMBL" id="CP020563">
    <property type="protein sequence ID" value="ARF75450.1"/>
    <property type="molecule type" value="Genomic_DNA"/>
</dbReference>
<protein>
    <recommendedName>
        <fullName evidence="10">Glycosyltransferase RgtA/B/C/D-like domain-containing protein</fullName>
    </recommendedName>
</protein>
<keyword evidence="2" id="KW-1003">Cell membrane</keyword>
<name>A0ABC8C0F8_9ACTN</name>
<evidence type="ECO:0000259" key="10">
    <source>
        <dbReference type="Pfam" id="PF13231"/>
    </source>
</evidence>
<evidence type="ECO:0000256" key="4">
    <source>
        <dbReference type="ARBA" id="ARBA00022679"/>
    </source>
</evidence>
<dbReference type="InterPro" id="IPR038731">
    <property type="entry name" value="RgtA/B/C-like"/>
</dbReference>
<dbReference type="GO" id="GO:0016757">
    <property type="term" value="F:glycosyltransferase activity"/>
    <property type="evidence" value="ECO:0007669"/>
    <property type="project" value="UniProtKB-KW"/>
</dbReference>
<dbReference type="KEGG" id="kab:B7C62_26735"/>
<reference evidence="11 12" key="1">
    <citation type="submission" date="2017-04" db="EMBL/GenBank/DDBJ databases">
        <title>The complete genome sequence of Streptomyces albolongus YIM 101047, the producer of novel bafilomycins and novel odoriferous sesquiterpenoids.</title>
        <authorList>
            <person name="Yin M."/>
            <person name="Jiang Y."/>
        </authorList>
    </citation>
    <scope>NUCLEOTIDE SEQUENCE [LARGE SCALE GENOMIC DNA]</scope>
    <source>
        <strain evidence="11 12">YIM 101047</strain>
    </source>
</reference>
<feature type="compositionally biased region" description="Pro residues" evidence="8">
    <location>
        <begin position="72"/>
        <end position="85"/>
    </location>
</feature>
<evidence type="ECO:0000256" key="6">
    <source>
        <dbReference type="ARBA" id="ARBA00022989"/>
    </source>
</evidence>
<evidence type="ECO:0000256" key="7">
    <source>
        <dbReference type="ARBA" id="ARBA00023136"/>
    </source>
</evidence>
<feature type="transmembrane region" description="Helical" evidence="9">
    <location>
        <begin position="231"/>
        <end position="261"/>
    </location>
</feature>
<keyword evidence="12" id="KW-1185">Reference proteome</keyword>
<dbReference type="AlphaFoldDB" id="A0ABC8C0F8"/>
<sequence length="576" mass="61399">MAPPASGRHRVAVRWFGPARGARRTDGPGAGAAPRRPVLRVRATRPAPVVLLRSTFLRNVPMTSHRTTLPSNPRPESAPAPGPPPFHHRPVLAVAAALVLLLLSTADRYGYHSDELYFRAAGQQLDWGYVDQPPLVPLLARTQTELLGDSPTAIRAAAALLAGACVLLAGLIAREAGGRGPAQLLAALATGVSASTLAYGHMLTPGSVDTVVWMAAVLLLLRMLNTGERRLWLPIGAVLGIGMLAKSLVPLLALGLLIGLLRYGPRSLLRTGWLLGGAAAGLLITLPNLVWQAVNGWPQITMARALSESGGMPGRVELIPAQLLLLGPFLAPLWVAGLVALLRHPGWRTYRVVAGAYLAVLLILILLAGQPRYLTGLLQVLLVFGCVAAVRWAGSHPRRAALGSLLVANALVAAVIALPLAPAAWHRDEALEGLSDVQTQQMGWPEYARQVARVHASLPAAERRDAVIVAGNYAEAGALDRYGPELGLPPVYSGHNSYHALGRPPEGTGVVLLAGLSGIPADQRPDPRPYFRRCEPAGPLTLRARNPWQHEDVLVCEGPRTTWAELWPKLRWLGIP</sequence>
<evidence type="ECO:0000256" key="8">
    <source>
        <dbReference type="SAM" id="MobiDB-lite"/>
    </source>
</evidence>
<feature type="transmembrane region" description="Helical" evidence="9">
    <location>
        <begin position="273"/>
        <end position="294"/>
    </location>
</feature>
<dbReference type="Proteomes" id="UP000192251">
    <property type="component" value="Chromosome"/>
</dbReference>
<feature type="region of interest" description="Disordered" evidence="8">
    <location>
        <begin position="62"/>
        <end position="85"/>
    </location>
</feature>
<feature type="transmembrane region" description="Helical" evidence="9">
    <location>
        <begin position="349"/>
        <end position="367"/>
    </location>
</feature>
<feature type="transmembrane region" description="Helical" evidence="9">
    <location>
        <begin position="405"/>
        <end position="425"/>
    </location>
</feature>
<keyword evidence="7 9" id="KW-0472">Membrane</keyword>
<dbReference type="PANTHER" id="PTHR33908">
    <property type="entry name" value="MANNOSYLTRANSFERASE YKCB-RELATED"/>
    <property type="match status" value="1"/>
</dbReference>
<evidence type="ECO:0000256" key="2">
    <source>
        <dbReference type="ARBA" id="ARBA00022475"/>
    </source>
</evidence>
<evidence type="ECO:0000256" key="5">
    <source>
        <dbReference type="ARBA" id="ARBA00022692"/>
    </source>
</evidence>
<keyword evidence="3" id="KW-0328">Glycosyltransferase</keyword>
<accession>A0ABC8C0F8</accession>
<keyword evidence="4" id="KW-0808">Transferase</keyword>
<feature type="transmembrane region" description="Helical" evidence="9">
    <location>
        <begin position="319"/>
        <end position="342"/>
    </location>
</feature>
<evidence type="ECO:0000313" key="12">
    <source>
        <dbReference type="Proteomes" id="UP000192251"/>
    </source>
</evidence>
<organism evidence="11 12">
    <name type="scientific">Kitasatospora albolonga</name>
    <dbReference type="NCBI Taxonomy" id="68173"/>
    <lineage>
        <taxon>Bacteria</taxon>
        <taxon>Bacillati</taxon>
        <taxon>Actinomycetota</taxon>
        <taxon>Actinomycetes</taxon>
        <taxon>Kitasatosporales</taxon>
        <taxon>Streptomycetaceae</taxon>
        <taxon>Kitasatospora</taxon>
    </lineage>
</organism>
<feature type="compositionally biased region" description="Polar residues" evidence="8">
    <location>
        <begin position="62"/>
        <end position="71"/>
    </location>
</feature>
<feature type="transmembrane region" description="Helical" evidence="9">
    <location>
        <begin position="153"/>
        <end position="172"/>
    </location>
</feature>
<proteinExistence type="predicted"/>
<feature type="transmembrane region" description="Helical" evidence="9">
    <location>
        <begin position="373"/>
        <end position="393"/>
    </location>
</feature>
<evidence type="ECO:0000256" key="9">
    <source>
        <dbReference type="SAM" id="Phobius"/>
    </source>
</evidence>
<dbReference type="PANTHER" id="PTHR33908:SF11">
    <property type="entry name" value="MEMBRANE PROTEIN"/>
    <property type="match status" value="1"/>
</dbReference>
<evidence type="ECO:0000313" key="11">
    <source>
        <dbReference type="EMBL" id="ARF75450.1"/>
    </source>
</evidence>
<evidence type="ECO:0000256" key="3">
    <source>
        <dbReference type="ARBA" id="ARBA00022676"/>
    </source>
</evidence>
<dbReference type="GO" id="GO:0009103">
    <property type="term" value="P:lipopolysaccharide biosynthetic process"/>
    <property type="evidence" value="ECO:0007669"/>
    <property type="project" value="UniProtKB-ARBA"/>
</dbReference>
<dbReference type="InterPro" id="IPR050297">
    <property type="entry name" value="LipidA_mod_glycosyltrf_83"/>
</dbReference>
<dbReference type="GO" id="GO:0005886">
    <property type="term" value="C:plasma membrane"/>
    <property type="evidence" value="ECO:0007669"/>
    <property type="project" value="UniProtKB-SubCell"/>
</dbReference>